<accession>U9T937</accession>
<proteinExistence type="predicted"/>
<organism evidence="1">
    <name type="scientific">Rhizophagus irregularis (strain DAOM 181602 / DAOM 197198 / MUCL 43194)</name>
    <name type="common">Arbuscular mycorrhizal fungus</name>
    <name type="synonym">Glomus intraradices</name>
    <dbReference type="NCBI Taxonomy" id="747089"/>
    <lineage>
        <taxon>Eukaryota</taxon>
        <taxon>Fungi</taxon>
        <taxon>Fungi incertae sedis</taxon>
        <taxon>Mucoromycota</taxon>
        <taxon>Glomeromycotina</taxon>
        <taxon>Glomeromycetes</taxon>
        <taxon>Glomerales</taxon>
        <taxon>Glomeraceae</taxon>
        <taxon>Rhizophagus</taxon>
    </lineage>
</organism>
<evidence type="ECO:0000313" key="1">
    <source>
        <dbReference type="EMBL" id="ESA04640.1"/>
    </source>
</evidence>
<sequence>MEFVNNRIDLSQIPGHRLPYHYNHVQHLIRQQIFQQSVNNNACDASLIPLNSSEDISGYNGVQLHQNNQG</sequence>
<dbReference type="HOGENOM" id="CLU_2759113_0_0_1"/>
<gene>
    <name evidence="1" type="ORF">GLOINDRAFT_461</name>
</gene>
<protein>
    <submittedName>
        <fullName evidence="1">Uncharacterized protein</fullName>
    </submittedName>
</protein>
<name>U9T937_RHIID</name>
<dbReference type="EMBL" id="KI294139">
    <property type="protein sequence ID" value="ESA04640.1"/>
    <property type="molecule type" value="Genomic_DNA"/>
</dbReference>
<reference evidence="1" key="1">
    <citation type="submission" date="2013-07" db="EMBL/GenBank/DDBJ databases">
        <title>The genome of an arbuscular mycorrhizal fungus provides insights into the evolution of the oldest plant symbiosis.</title>
        <authorList>
            <consortium name="DOE Joint Genome Institute"/>
            <person name="Tisserant E."/>
            <person name="Malbreil M."/>
            <person name="Kuo A."/>
            <person name="Kohler A."/>
            <person name="Symeonidi A."/>
            <person name="Balestrini R."/>
            <person name="Charron P."/>
            <person name="Duensing N."/>
            <person name="Frei-dit-Frey N."/>
            <person name="Gianinazzi-Pearson V."/>
            <person name="Gilbert B."/>
            <person name="Handa Y."/>
            <person name="Hijri M."/>
            <person name="Kaul R."/>
            <person name="Kawaguchi M."/>
            <person name="Krajinski F."/>
            <person name="Lammers P."/>
            <person name="Lapierre D."/>
            <person name="Masclaux F.G."/>
            <person name="Murat C."/>
            <person name="Morin E."/>
            <person name="Ndikumana S."/>
            <person name="Pagni M."/>
            <person name="Petitpierre D."/>
            <person name="Requena N."/>
            <person name="Rosikiewicz P."/>
            <person name="Riley R."/>
            <person name="Saito K."/>
            <person name="San Clemente H."/>
            <person name="Shapiro H."/>
            <person name="van Tuinen D."/>
            <person name="Becard G."/>
            <person name="Bonfante P."/>
            <person name="Paszkowski U."/>
            <person name="Shachar-Hill Y."/>
            <person name="Young J.P."/>
            <person name="Sanders I.R."/>
            <person name="Henrissat B."/>
            <person name="Rensing S.A."/>
            <person name="Grigoriev I.V."/>
            <person name="Corradi N."/>
            <person name="Roux C."/>
            <person name="Martin F."/>
        </authorList>
    </citation>
    <scope>NUCLEOTIDE SEQUENCE</scope>
    <source>
        <strain evidence="1">DAOM 197198</strain>
    </source>
</reference>
<dbReference type="AlphaFoldDB" id="U9T937"/>